<evidence type="ECO:0008006" key="3">
    <source>
        <dbReference type="Google" id="ProtNLM"/>
    </source>
</evidence>
<dbReference type="OrthoDB" id="2752547at2759"/>
<dbReference type="AlphaFoldDB" id="R7SHT9"/>
<dbReference type="HOGENOM" id="CLU_590551_0_0_1"/>
<evidence type="ECO:0000313" key="1">
    <source>
        <dbReference type="EMBL" id="EJF55711.1"/>
    </source>
</evidence>
<dbReference type="KEGG" id="dsq:DICSQDRAFT_175596"/>
<dbReference type="GeneID" id="18840205"/>
<dbReference type="RefSeq" id="XP_007371544.1">
    <property type="nucleotide sequence ID" value="XM_007371482.1"/>
</dbReference>
<organism evidence="1 2">
    <name type="scientific">Dichomitus squalens (strain LYAD-421)</name>
    <name type="common">Western red white-rot fungus</name>
    <dbReference type="NCBI Taxonomy" id="732165"/>
    <lineage>
        <taxon>Eukaryota</taxon>
        <taxon>Fungi</taxon>
        <taxon>Dikarya</taxon>
        <taxon>Basidiomycota</taxon>
        <taxon>Agaricomycotina</taxon>
        <taxon>Agaricomycetes</taxon>
        <taxon>Polyporales</taxon>
        <taxon>Polyporaceae</taxon>
        <taxon>Dichomitus</taxon>
    </lineage>
</organism>
<gene>
    <name evidence="1" type="ORF">DICSQDRAFT_175596</name>
</gene>
<evidence type="ECO:0000313" key="2">
    <source>
        <dbReference type="Proteomes" id="UP000053319"/>
    </source>
</evidence>
<dbReference type="OMA" id="NIMAFIP"/>
<name>R7SHT9_DICSQ</name>
<dbReference type="EMBL" id="JH719505">
    <property type="protein sequence ID" value="EJF55711.1"/>
    <property type="molecule type" value="Genomic_DNA"/>
</dbReference>
<protein>
    <recommendedName>
        <fullName evidence="3">F-box domain-containing protein</fullName>
    </recommendedName>
</protein>
<proteinExistence type="predicted"/>
<sequence>MTPMMLDYNLDLNSSISGPSNASSISRLEGVHLLRNHLALVYAFEGLMASPILRPQLKALSLEYHNDDRRCEPFFILGPTQYPALEHLCLQGVPILLLDPTLRQSFPPLTHLVIVQSTSDSIHTQIHLLMHICPNLRNVVLSNVSPHVNSPGVPTPLPESARVSRVILHDMSGVSLRFYLSLFPPHHHPRALQVIHDTLPVSGFNYEHLLRDRIQGRPTHLQVAVFPDSTTSSGGFKISVTVATARNAVRVRSNVNLLYKSHYGLPDVWLNSLLWDAGVDLSSVREAWLVNVAAPFTALVAPFNSSAVATLRQLPALETVVLVTIDHPSNGPGNAYWPDVSVLPDTAHADFFTVHHKTLRLVYYDACPPSVCPFSRENIKLGFWRMLEQLASGAYRYLEHLIVQLSPRFEIEDAETVVGELEAYFRTVSIQRIVEMPQMPLPPCCVEPDSGPGGSYTWTDSIA</sequence>
<dbReference type="Proteomes" id="UP000053319">
    <property type="component" value="Unassembled WGS sequence"/>
</dbReference>
<reference evidence="1 2" key="1">
    <citation type="journal article" date="2012" name="Science">
        <title>The Paleozoic origin of enzymatic lignin decomposition reconstructed from 31 fungal genomes.</title>
        <authorList>
            <person name="Floudas D."/>
            <person name="Binder M."/>
            <person name="Riley R."/>
            <person name="Barry K."/>
            <person name="Blanchette R.A."/>
            <person name="Henrissat B."/>
            <person name="Martinez A.T."/>
            <person name="Otillar R."/>
            <person name="Spatafora J.W."/>
            <person name="Yadav J.S."/>
            <person name="Aerts A."/>
            <person name="Benoit I."/>
            <person name="Boyd A."/>
            <person name="Carlson A."/>
            <person name="Copeland A."/>
            <person name="Coutinho P.M."/>
            <person name="de Vries R.P."/>
            <person name="Ferreira P."/>
            <person name="Findley K."/>
            <person name="Foster B."/>
            <person name="Gaskell J."/>
            <person name="Glotzer D."/>
            <person name="Gorecki P."/>
            <person name="Heitman J."/>
            <person name="Hesse C."/>
            <person name="Hori C."/>
            <person name="Igarashi K."/>
            <person name="Jurgens J.A."/>
            <person name="Kallen N."/>
            <person name="Kersten P."/>
            <person name="Kohler A."/>
            <person name="Kuees U."/>
            <person name="Kumar T.K.A."/>
            <person name="Kuo A."/>
            <person name="LaButti K."/>
            <person name="Larrondo L.F."/>
            <person name="Lindquist E."/>
            <person name="Ling A."/>
            <person name="Lombard V."/>
            <person name="Lucas S."/>
            <person name="Lundell T."/>
            <person name="Martin R."/>
            <person name="McLaughlin D.J."/>
            <person name="Morgenstern I."/>
            <person name="Morin E."/>
            <person name="Murat C."/>
            <person name="Nagy L.G."/>
            <person name="Nolan M."/>
            <person name="Ohm R.A."/>
            <person name="Patyshakuliyeva A."/>
            <person name="Rokas A."/>
            <person name="Ruiz-Duenas F.J."/>
            <person name="Sabat G."/>
            <person name="Salamov A."/>
            <person name="Samejima M."/>
            <person name="Schmutz J."/>
            <person name="Slot J.C."/>
            <person name="St John F."/>
            <person name="Stenlid J."/>
            <person name="Sun H."/>
            <person name="Sun S."/>
            <person name="Syed K."/>
            <person name="Tsang A."/>
            <person name="Wiebenga A."/>
            <person name="Young D."/>
            <person name="Pisabarro A."/>
            <person name="Eastwood D.C."/>
            <person name="Martin F."/>
            <person name="Cullen D."/>
            <person name="Grigoriev I.V."/>
            <person name="Hibbett D.S."/>
        </authorList>
    </citation>
    <scope>NUCLEOTIDE SEQUENCE [LARGE SCALE GENOMIC DNA]</scope>
    <source>
        <strain evidence="1 2">LYAD-421 SS1</strain>
    </source>
</reference>
<accession>R7SHT9</accession>